<evidence type="ECO:0000313" key="2">
    <source>
        <dbReference type="Proteomes" id="UP000273054"/>
    </source>
</evidence>
<feature type="non-terminal residue" evidence="1">
    <location>
        <position position="106"/>
    </location>
</feature>
<proteinExistence type="predicted"/>
<sequence>MLQPTLVFLLLLASFVASSQHEHPVSDNPELITAEVFYPNGSFTVVSINTTKILTEYNNVPCPGVDLTKLKQDRLKVLKEWVERTNQDMDYILSVYDKDATPDIVN</sequence>
<keyword evidence="2" id="KW-1185">Reference proteome</keyword>
<dbReference type="EMBL" id="LT994651">
    <property type="protein sequence ID" value="SPN78923.1"/>
    <property type="molecule type" value="Genomic_DNA"/>
</dbReference>
<evidence type="ECO:0000313" key="1">
    <source>
        <dbReference type="EMBL" id="SPN78923.1"/>
    </source>
</evidence>
<reference evidence="1" key="1">
    <citation type="submission" date="2018-03" db="EMBL/GenBank/DDBJ databases">
        <authorList>
            <consortium name="Urmite Genomes"/>
        </authorList>
    </citation>
    <scope>NUCLEOTIDE SEQUENCE [LARGE SCALE GENOMIC DNA]</scope>
    <source>
        <strain evidence="1">IHUMI-27.7</strain>
    </source>
</reference>
<organism evidence="1">
    <name type="scientific">Brazilian cedratvirus IHUMI</name>
    <dbReference type="NCBI Taxonomy" id="2126980"/>
    <lineage>
        <taxon>Viruses</taxon>
        <taxon>Pithoviruses</taxon>
        <taxon>Orthocedratvirinae</taxon>
        <taxon>Alphacedratvirus</taxon>
        <taxon>Alphacedratvirus brasiliense</taxon>
    </lineage>
</organism>
<dbReference type="Proteomes" id="UP000273054">
    <property type="component" value="Segment"/>
</dbReference>
<protein>
    <submittedName>
        <fullName evidence="1">EGF-like domain-containing protein</fullName>
    </submittedName>
</protein>
<gene>
    <name evidence="1" type="ORF">BRZCDTV_65</name>
</gene>
<name>A0A2R8FD39_9VIRU</name>
<accession>A0A2R8FD39</accession>